<keyword evidence="5 12" id="KW-0812">Transmembrane</keyword>
<dbReference type="AlphaFoldDB" id="A0AAV2F729"/>
<keyword evidence="10" id="KW-0675">Receptor</keyword>
<evidence type="ECO:0000256" key="1">
    <source>
        <dbReference type="ARBA" id="ARBA00004251"/>
    </source>
</evidence>
<dbReference type="Pfam" id="PF08263">
    <property type="entry name" value="LRRNT_2"/>
    <property type="match status" value="1"/>
</dbReference>
<evidence type="ECO:0000313" key="15">
    <source>
        <dbReference type="Proteomes" id="UP001497516"/>
    </source>
</evidence>
<evidence type="ECO:0000256" key="6">
    <source>
        <dbReference type="ARBA" id="ARBA00022729"/>
    </source>
</evidence>
<sequence length="1002" mass="110021">MKCPSLSLYCRPRCMLATILVLSVALWFGVISTATAYNLCHEEERSSLLKFTQDFTIKSDVETRCRNKLQSWMASFNCCDWDGVDCDESSGHIIGLDLSSSCLHGSINSSSTHFHLPQLRRLNLANNNFNHSPVPSAVARLTHLESLNLSSASFSARIPPSISQLSKIVVLDLSDNDNLVLGKYAFVDLIRNSTRLQHLNLGSVNMSVDMSSTHGGGHDLVNLTSLEFLNLSNCGLYGELPSTIFHLPNLQLLSLGLNLGLKGQLVEDFNSTSPLQSLDLHYTNFSGTVPTSIGNLASLSAVNLWHCAFHGTLPVSLGNLTNLAFLSLSKNNFEPHDFSFFSWIGKRTTNLYYLGLSYIPLVGDFPTYLANLTNLSHLYMHECHISGQFPSTSIFALRHLQQLGLSSNNLTGALDFNDFLDLQSLDALSLTGNLNISLLFFFNDTSSITTTHHRKKFIALDLGSCNIGRFPEMLRHENELVSLDLSNNNIHGEIPEWLWSANQDSLEYIDLSGNFLTGFEGPTVSIITGSSGSTSDINASSRPSSLVVPWTKAKILRLGSNLLQGNLPIPPPSIQHLDLSNNELEGEIWPDICSIFITSHPSYLDLSHNNLSGRLLPCLGSQLSASLELLKLDGNKFTGEIPQPYLAGCNLKVLVLGDNLLAGEVPKSLANCTRLEFLILGNNQINDTFPYYLGALPQLQVLILRGNLFHGAIIPAGGKSRSNTSTHDFARMQIIDLSSNYFTGQLPSNYFLNWDAMKGFEAETLAYLQLQTGAFLSSAAWYLYFNFWYTMTLTNKGTVTTYAKIMHKLVAVDLSDNRFQGEIPAAAVGNLAGLRLLNLSNNLLTGPIPPSLGRLSRLESLDVTRNKLDGSIPQELTQLNFLAVFNVSCNQLVGAIPRGNQFGTFLNDSYGGNVGLCGTPLSRMCANGSSETEDAGGSPTGYGFEFGWEPVLMGYGSGTVVGIVIGYVVVSRNYHWFLRTLRVGGRRKGRRSVRTFVSRYRH</sequence>
<evidence type="ECO:0000256" key="5">
    <source>
        <dbReference type="ARBA" id="ARBA00022692"/>
    </source>
</evidence>
<dbReference type="PANTHER" id="PTHR48061:SF43">
    <property type="entry name" value="LEUCINE-RICH REPEAT-CONTAINING N-TERMINAL PLANT-TYPE DOMAIN-CONTAINING PROTEIN"/>
    <property type="match status" value="1"/>
</dbReference>
<evidence type="ECO:0000256" key="7">
    <source>
        <dbReference type="ARBA" id="ARBA00022737"/>
    </source>
</evidence>
<keyword evidence="9 12" id="KW-0472">Membrane</keyword>
<dbReference type="GO" id="GO:0005886">
    <property type="term" value="C:plasma membrane"/>
    <property type="evidence" value="ECO:0007669"/>
    <property type="project" value="UniProtKB-SubCell"/>
</dbReference>
<dbReference type="Pfam" id="PF13855">
    <property type="entry name" value="LRR_8"/>
    <property type="match status" value="1"/>
</dbReference>
<dbReference type="FunFam" id="3.80.10.10:FF:000213">
    <property type="entry name" value="Tyrosine-sulfated glycopeptide receptor 1"/>
    <property type="match status" value="1"/>
</dbReference>
<evidence type="ECO:0000256" key="4">
    <source>
        <dbReference type="ARBA" id="ARBA00022614"/>
    </source>
</evidence>
<dbReference type="InterPro" id="IPR001611">
    <property type="entry name" value="Leu-rich_rpt"/>
</dbReference>
<gene>
    <name evidence="14" type="ORF">LTRI10_LOCUS34147</name>
</gene>
<evidence type="ECO:0000259" key="13">
    <source>
        <dbReference type="Pfam" id="PF08263"/>
    </source>
</evidence>
<name>A0AAV2F729_9ROSI</name>
<evidence type="ECO:0000256" key="8">
    <source>
        <dbReference type="ARBA" id="ARBA00022989"/>
    </source>
</evidence>
<organism evidence="14 15">
    <name type="scientific">Linum trigynum</name>
    <dbReference type="NCBI Taxonomy" id="586398"/>
    <lineage>
        <taxon>Eukaryota</taxon>
        <taxon>Viridiplantae</taxon>
        <taxon>Streptophyta</taxon>
        <taxon>Embryophyta</taxon>
        <taxon>Tracheophyta</taxon>
        <taxon>Spermatophyta</taxon>
        <taxon>Magnoliopsida</taxon>
        <taxon>eudicotyledons</taxon>
        <taxon>Gunneridae</taxon>
        <taxon>Pentapetalae</taxon>
        <taxon>rosids</taxon>
        <taxon>fabids</taxon>
        <taxon>Malpighiales</taxon>
        <taxon>Linaceae</taxon>
        <taxon>Linum</taxon>
    </lineage>
</organism>
<evidence type="ECO:0000256" key="2">
    <source>
        <dbReference type="ARBA" id="ARBA00009592"/>
    </source>
</evidence>
<comment type="subcellular location">
    <subcellularLocation>
        <location evidence="1">Cell membrane</location>
        <topology evidence="1">Single-pass type I membrane protein</topology>
    </subcellularLocation>
</comment>
<dbReference type="SMART" id="SM00369">
    <property type="entry name" value="LRR_TYP"/>
    <property type="match status" value="8"/>
</dbReference>
<dbReference type="InterPro" id="IPR032675">
    <property type="entry name" value="LRR_dom_sf"/>
</dbReference>
<evidence type="ECO:0000256" key="10">
    <source>
        <dbReference type="ARBA" id="ARBA00023170"/>
    </source>
</evidence>
<evidence type="ECO:0000256" key="3">
    <source>
        <dbReference type="ARBA" id="ARBA00022475"/>
    </source>
</evidence>
<comment type="similarity">
    <text evidence="2">Belongs to the RLP family.</text>
</comment>
<keyword evidence="15" id="KW-1185">Reference proteome</keyword>
<feature type="domain" description="Leucine-rich repeat-containing N-terminal plant-type" evidence="13">
    <location>
        <begin position="42"/>
        <end position="87"/>
    </location>
</feature>
<evidence type="ECO:0000256" key="11">
    <source>
        <dbReference type="ARBA" id="ARBA00023180"/>
    </source>
</evidence>
<dbReference type="EMBL" id="OZ034819">
    <property type="protein sequence ID" value="CAL1393578.1"/>
    <property type="molecule type" value="Genomic_DNA"/>
</dbReference>
<dbReference type="SUPFAM" id="SSF52058">
    <property type="entry name" value="L domain-like"/>
    <property type="match status" value="1"/>
</dbReference>
<dbReference type="SUPFAM" id="SSF52047">
    <property type="entry name" value="RNI-like"/>
    <property type="match status" value="2"/>
</dbReference>
<proteinExistence type="inferred from homology"/>
<keyword evidence="6" id="KW-0732">Signal</keyword>
<dbReference type="Gene3D" id="3.80.10.10">
    <property type="entry name" value="Ribonuclease Inhibitor"/>
    <property type="match status" value="5"/>
</dbReference>
<keyword evidence="11" id="KW-0325">Glycoprotein</keyword>
<keyword evidence="3" id="KW-1003">Cell membrane</keyword>
<keyword evidence="7" id="KW-0677">Repeat</keyword>
<accession>A0AAV2F729</accession>
<reference evidence="14 15" key="1">
    <citation type="submission" date="2024-04" db="EMBL/GenBank/DDBJ databases">
        <authorList>
            <person name="Fracassetti M."/>
        </authorList>
    </citation>
    <scope>NUCLEOTIDE SEQUENCE [LARGE SCALE GENOMIC DNA]</scope>
</reference>
<evidence type="ECO:0000256" key="9">
    <source>
        <dbReference type="ARBA" id="ARBA00023136"/>
    </source>
</evidence>
<dbReference type="InterPro" id="IPR046956">
    <property type="entry name" value="RLP23-like"/>
</dbReference>
<dbReference type="Pfam" id="PF00560">
    <property type="entry name" value="LRR_1"/>
    <property type="match status" value="6"/>
</dbReference>
<evidence type="ECO:0000313" key="14">
    <source>
        <dbReference type="EMBL" id="CAL1393578.1"/>
    </source>
</evidence>
<dbReference type="InterPro" id="IPR013210">
    <property type="entry name" value="LRR_N_plant-typ"/>
</dbReference>
<keyword evidence="4" id="KW-0433">Leucine-rich repeat</keyword>
<keyword evidence="8 12" id="KW-1133">Transmembrane helix</keyword>
<dbReference type="Proteomes" id="UP001497516">
    <property type="component" value="Chromosome 6"/>
</dbReference>
<dbReference type="PANTHER" id="PTHR48061">
    <property type="entry name" value="LEUCINE-RICH REPEAT RECEPTOR PROTEIN KINASE EMS1-LIKE-RELATED"/>
    <property type="match status" value="1"/>
</dbReference>
<evidence type="ECO:0000256" key="12">
    <source>
        <dbReference type="SAM" id="Phobius"/>
    </source>
</evidence>
<dbReference type="InterPro" id="IPR003591">
    <property type="entry name" value="Leu-rich_rpt_typical-subtyp"/>
</dbReference>
<feature type="transmembrane region" description="Helical" evidence="12">
    <location>
        <begin position="952"/>
        <end position="970"/>
    </location>
</feature>
<protein>
    <recommendedName>
        <fullName evidence="13">Leucine-rich repeat-containing N-terminal plant-type domain-containing protein</fullName>
    </recommendedName>
</protein>